<evidence type="ECO:0000256" key="2">
    <source>
        <dbReference type="ARBA" id="ARBA00022527"/>
    </source>
</evidence>
<evidence type="ECO:0000256" key="15">
    <source>
        <dbReference type="PROSITE-ProRule" id="PRU10141"/>
    </source>
</evidence>
<evidence type="ECO:0000256" key="14">
    <source>
        <dbReference type="PROSITE-ProRule" id="PRU00076"/>
    </source>
</evidence>
<dbReference type="InterPro" id="IPR008271">
    <property type="entry name" value="Ser/Thr_kinase_AS"/>
</dbReference>
<feature type="signal peptide" evidence="18">
    <location>
        <begin position="1"/>
        <end position="41"/>
    </location>
</feature>
<feature type="binding site" evidence="15">
    <location>
        <position position="796"/>
    </location>
    <ligand>
        <name>ATP</name>
        <dbReference type="ChEBI" id="CHEBI:30616"/>
    </ligand>
</feature>
<dbReference type="CDD" id="cd00054">
    <property type="entry name" value="EGF_CA"/>
    <property type="match status" value="1"/>
</dbReference>
<evidence type="ECO:0000256" key="8">
    <source>
        <dbReference type="ARBA" id="ARBA00022777"/>
    </source>
</evidence>
<dbReference type="Gramene" id="TRITD2Bv1G255540.2">
    <property type="protein sequence ID" value="TRITD2Bv1G255540.2"/>
    <property type="gene ID" value="TRITD2Bv1G255540"/>
</dbReference>
<dbReference type="InterPro" id="IPR018097">
    <property type="entry name" value="EGF_Ca-bd_CS"/>
</dbReference>
<dbReference type="PANTHER" id="PTHR27005:SF276">
    <property type="entry name" value="PROTEIN KINASE DOMAIN-CONTAINING PROTEIN"/>
    <property type="match status" value="1"/>
</dbReference>
<keyword evidence="3 14" id="KW-0245">EGF-like domain</keyword>
<dbReference type="InterPro" id="IPR017441">
    <property type="entry name" value="Protein_kinase_ATP_BS"/>
</dbReference>
<evidence type="ECO:0000256" key="10">
    <source>
        <dbReference type="ARBA" id="ARBA00022989"/>
    </source>
</evidence>
<dbReference type="PROSITE" id="PS50011">
    <property type="entry name" value="PROTEIN_KINASE_DOM"/>
    <property type="match status" value="1"/>
</dbReference>
<dbReference type="InterPro" id="IPR049883">
    <property type="entry name" value="NOTCH1_EGF-like"/>
</dbReference>
<evidence type="ECO:0000256" key="17">
    <source>
        <dbReference type="SAM" id="Phobius"/>
    </source>
</evidence>
<feature type="domain" description="EGF-like" evidence="20">
    <location>
        <begin position="322"/>
        <end position="361"/>
    </location>
</feature>
<keyword evidence="7 15" id="KW-0547">Nucleotide-binding</keyword>
<reference evidence="21 22" key="1">
    <citation type="submission" date="2017-09" db="EMBL/GenBank/DDBJ databases">
        <authorList>
            <consortium name="International Durum Wheat Genome Sequencing Consortium (IDWGSC)"/>
            <person name="Milanesi L."/>
        </authorList>
    </citation>
    <scope>NUCLEOTIDE SEQUENCE [LARGE SCALE GENOMIC DNA]</scope>
    <source>
        <strain evidence="22">cv. Svevo</strain>
    </source>
</reference>
<keyword evidence="6 18" id="KW-0732">Signal</keyword>
<comment type="caution">
    <text evidence="14">Lacks conserved residue(s) required for the propagation of feature annotation.</text>
</comment>
<dbReference type="InterPro" id="IPR000719">
    <property type="entry name" value="Prot_kinase_dom"/>
</dbReference>
<gene>
    <name evidence="21" type="ORF">TRITD_2Bv1G255540</name>
</gene>
<feature type="domain" description="Protein kinase" evidence="19">
    <location>
        <begin position="767"/>
        <end position="1041"/>
    </location>
</feature>
<evidence type="ECO:0000256" key="18">
    <source>
        <dbReference type="SAM" id="SignalP"/>
    </source>
</evidence>
<evidence type="ECO:0000256" key="1">
    <source>
        <dbReference type="ARBA" id="ARBA00004479"/>
    </source>
</evidence>
<dbReference type="OMA" id="HSMEQEF"/>
<dbReference type="SMART" id="SM00179">
    <property type="entry name" value="EGF_CA"/>
    <property type="match status" value="1"/>
</dbReference>
<feature type="chain" id="PRO_5040130335" description="Protein kinase domain-containing protein" evidence="18">
    <location>
        <begin position="42"/>
        <end position="1079"/>
    </location>
</feature>
<dbReference type="InterPro" id="IPR000742">
    <property type="entry name" value="EGF"/>
</dbReference>
<dbReference type="InterPro" id="IPR001245">
    <property type="entry name" value="Ser-Thr/Tyr_kinase_cat_dom"/>
</dbReference>
<dbReference type="Pfam" id="PF13947">
    <property type="entry name" value="GUB_WAK_bind"/>
    <property type="match status" value="2"/>
</dbReference>
<evidence type="ECO:0000256" key="11">
    <source>
        <dbReference type="ARBA" id="ARBA00023136"/>
    </source>
</evidence>
<dbReference type="Pfam" id="PF07714">
    <property type="entry name" value="PK_Tyr_Ser-Thr"/>
    <property type="match status" value="1"/>
</dbReference>
<dbReference type="InterPro" id="IPR045274">
    <property type="entry name" value="WAK-like"/>
</dbReference>
<keyword evidence="11 17" id="KW-0472">Membrane</keyword>
<dbReference type="SMART" id="SM00220">
    <property type="entry name" value="S_TKc"/>
    <property type="match status" value="1"/>
</dbReference>
<accession>A0A9R1Q2P1</accession>
<dbReference type="GO" id="GO:0005524">
    <property type="term" value="F:ATP binding"/>
    <property type="evidence" value="ECO:0007669"/>
    <property type="project" value="UniProtKB-UniRule"/>
</dbReference>
<evidence type="ECO:0000256" key="7">
    <source>
        <dbReference type="ARBA" id="ARBA00022741"/>
    </source>
</evidence>
<dbReference type="AlphaFoldDB" id="A0A9R1Q2P1"/>
<dbReference type="PROSITE" id="PS50026">
    <property type="entry name" value="EGF_3"/>
    <property type="match status" value="1"/>
</dbReference>
<dbReference type="FunFam" id="1.10.510.10:FF:000084">
    <property type="entry name" value="Wall-associated receptor kinase 2"/>
    <property type="match status" value="1"/>
</dbReference>
<dbReference type="PROSITE" id="PS00108">
    <property type="entry name" value="PROTEIN_KINASE_ST"/>
    <property type="match status" value="1"/>
</dbReference>
<keyword evidence="5 17" id="KW-0812">Transmembrane</keyword>
<keyword evidence="4" id="KW-0808">Transferase</keyword>
<evidence type="ECO:0000259" key="19">
    <source>
        <dbReference type="PROSITE" id="PS50011"/>
    </source>
</evidence>
<evidence type="ECO:0000313" key="22">
    <source>
        <dbReference type="Proteomes" id="UP000324705"/>
    </source>
</evidence>
<evidence type="ECO:0000256" key="5">
    <source>
        <dbReference type="ARBA" id="ARBA00022692"/>
    </source>
</evidence>
<evidence type="ECO:0000256" key="12">
    <source>
        <dbReference type="ARBA" id="ARBA00023157"/>
    </source>
</evidence>
<comment type="subcellular location">
    <subcellularLocation>
        <location evidence="1">Membrane</location>
        <topology evidence="1">Single-pass type I membrane protein</topology>
    </subcellularLocation>
</comment>
<dbReference type="Proteomes" id="UP000324705">
    <property type="component" value="Chromosome 2B"/>
</dbReference>
<evidence type="ECO:0000256" key="4">
    <source>
        <dbReference type="ARBA" id="ARBA00022679"/>
    </source>
</evidence>
<dbReference type="PROSITE" id="PS00107">
    <property type="entry name" value="PROTEIN_KINASE_ATP"/>
    <property type="match status" value="1"/>
</dbReference>
<dbReference type="Pfam" id="PF07645">
    <property type="entry name" value="EGF_CA"/>
    <property type="match status" value="1"/>
</dbReference>
<evidence type="ECO:0000259" key="20">
    <source>
        <dbReference type="PROSITE" id="PS50026"/>
    </source>
</evidence>
<dbReference type="GO" id="GO:0004674">
    <property type="term" value="F:protein serine/threonine kinase activity"/>
    <property type="evidence" value="ECO:0007669"/>
    <property type="project" value="UniProtKB-KW"/>
</dbReference>
<feature type="region of interest" description="Disordered" evidence="16">
    <location>
        <begin position="1059"/>
        <end position="1079"/>
    </location>
</feature>
<dbReference type="Gene3D" id="1.10.510.10">
    <property type="entry name" value="Transferase(Phosphotransferase) domain 1"/>
    <property type="match status" value="1"/>
</dbReference>
<evidence type="ECO:0000256" key="6">
    <source>
        <dbReference type="ARBA" id="ARBA00022729"/>
    </source>
</evidence>
<dbReference type="GO" id="GO:0030247">
    <property type="term" value="F:polysaccharide binding"/>
    <property type="evidence" value="ECO:0007669"/>
    <property type="project" value="InterPro"/>
</dbReference>
<dbReference type="PROSITE" id="PS00010">
    <property type="entry name" value="ASX_HYDROXYL"/>
    <property type="match status" value="1"/>
</dbReference>
<dbReference type="GO" id="GO:0007166">
    <property type="term" value="P:cell surface receptor signaling pathway"/>
    <property type="evidence" value="ECO:0007669"/>
    <property type="project" value="InterPro"/>
</dbReference>
<evidence type="ECO:0000256" key="9">
    <source>
        <dbReference type="ARBA" id="ARBA00022840"/>
    </source>
</evidence>
<evidence type="ECO:0000256" key="16">
    <source>
        <dbReference type="SAM" id="MobiDB-lite"/>
    </source>
</evidence>
<keyword evidence="10 17" id="KW-1133">Transmembrane helix</keyword>
<feature type="transmembrane region" description="Helical" evidence="17">
    <location>
        <begin position="694"/>
        <end position="714"/>
    </location>
</feature>
<dbReference type="SUPFAM" id="SSF56112">
    <property type="entry name" value="Protein kinase-like (PK-like)"/>
    <property type="match status" value="1"/>
</dbReference>
<dbReference type="SMART" id="SM00181">
    <property type="entry name" value="EGF"/>
    <property type="match status" value="3"/>
</dbReference>
<keyword evidence="22" id="KW-1185">Reference proteome</keyword>
<keyword evidence="9 15" id="KW-0067">ATP-binding</keyword>
<keyword evidence="13" id="KW-0325">Glycoprotein</keyword>
<dbReference type="GO" id="GO:0005886">
    <property type="term" value="C:plasma membrane"/>
    <property type="evidence" value="ECO:0007669"/>
    <property type="project" value="TreeGrafter"/>
</dbReference>
<dbReference type="GO" id="GO:0005509">
    <property type="term" value="F:calcium ion binding"/>
    <property type="evidence" value="ECO:0007669"/>
    <property type="project" value="InterPro"/>
</dbReference>
<keyword evidence="2" id="KW-0723">Serine/threonine-protein kinase</keyword>
<dbReference type="InterPro" id="IPR001881">
    <property type="entry name" value="EGF-like_Ca-bd_dom"/>
</dbReference>
<dbReference type="Gene3D" id="2.10.25.10">
    <property type="entry name" value="Laminin"/>
    <property type="match status" value="1"/>
</dbReference>
<proteinExistence type="predicted"/>
<protein>
    <recommendedName>
        <fullName evidence="23">Protein kinase domain-containing protein</fullName>
    </recommendedName>
</protein>
<dbReference type="PANTHER" id="PTHR27005">
    <property type="entry name" value="WALL-ASSOCIATED RECEPTOR KINASE-LIKE 21"/>
    <property type="match status" value="1"/>
</dbReference>
<dbReference type="InterPro" id="IPR011009">
    <property type="entry name" value="Kinase-like_dom_sf"/>
</dbReference>
<sequence>MYVAHHSLVHNIHSSGAQLSMMLTWKLMAATLLLLLLPALAATAPAPAAAPMIGMPDCDTTCGNVSMPYPFGVGPPRCYHSPGFNLSCDRRSDPPWLLLGDGGMLQVDHISLLESKVLVKRTAGVSGSFRVNLRPYRLSAGSGSGSGAGNELILTGCNVRATLKNGDATIGGCSSLCDDGDGPLPSRPESSTLCSGIGCCHVAIVVNHQTAAVFSYDVQLEWFGRNRSADEARMPARVFVASEGWVEQRRVLNRLLKIPSKDAPAVAAVPLWLDWEVGVGGATAGSNSECHVGTGGGGGGGYTCRCKEGYHGNPYITDGCKDINECELPEDYPCPGDGICRNTDGGFDCECPPGTHGNASSPGGYCIPFASVKGSGGPSCNRSCGDVAVPYPFGIGPEYCYRPGFNLTCDYGSSSSDQPPRLLLDGYGAFQVQNISIENATVSVTSSVTVIDAVSRRPYSFHLGDYFTGHGDAFYSLSAGNEYYALSVGKEFYQLSARNELILVGCNVQATLLGGSSIITGCATFCSEDEPERMPIANNGGDNKNCYGVGCCQAHISSSKDDMSNELRLIFRFADHEQNVLRPPYALIAEQGWFDNRNVTHQQQVQALGHNSRSAPKVPLVLHWEVLQSAGLPAADANSYPDCAAEAAADICKDKHSFCLPGNRGYSCQCMLGHGNPYLVDGGCQDLSVSNVGLFIWFGIIISMTCIGIFYCLLQVKLDVLRGNALKRKFFKLNHGQLLKRLISQRAGVAERMIMTLKELEKATQNFDKDLEVGSGGHGTVYKGILLDQHVVAIKKPNKILQREIDEFINEVVILSQINHRNVVKLYGCCLETEVPMLVYEFISNGTLYEHLHVEEPESLSWSNRLRIVMEAAKSLAYLHTAASTPIIHRDIKSTNILLDDTLTAKVADFGASKHIPVDISGVTTRAQGTRGYWDPMYFYTGRLTEKSDVYNFGVVLVELLTRKKPFSYSSSEDEGLVEHFVTLFKEGNLLQILDPQVIEEGGKEVQEVSCIAVACVQLRREDRPTMREVELTLEAAHTSRKQTLDIAFPSTKVESNIKGSTRRHSMEQEFISSAEYPR</sequence>
<dbReference type="InterPro" id="IPR000152">
    <property type="entry name" value="EGF-type_Asp/Asn_hydroxyl_site"/>
</dbReference>
<name>A0A9R1Q2P1_TRITD</name>
<dbReference type="InterPro" id="IPR025287">
    <property type="entry name" value="WAK_GUB"/>
</dbReference>
<evidence type="ECO:0000313" key="21">
    <source>
        <dbReference type="EMBL" id="VAH54306.1"/>
    </source>
</evidence>
<evidence type="ECO:0008006" key="23">
    <source>
        <dbReference type="Google" id="ProtNLM"/>
    </source>
</evidence>
<keyword evidence="12" id="KW-1015">Disulfide bond</keyword>
<dbReference type="Gene3D" id="3.30.200.20">
    <property type="entry name" value="Phosphorylase Kinase, domain 1"/>
    <property type="match status" value="1"/>
</dbReference>
<organism evidence="21 22">
    <name type="scientific">Triticum turgidum subsp. durum</name>
    <name type="common">Durum wheat</name>
    <name type="synonym">Triticum durum</name>
    <dbReference type="NCBI Taxonomy" id="4567"/>
    <lineage>
        <taxon>Eukaryota</taxon>
        <taxon>Viridiplantae</taxon>
        <taxon>Streptophyta</taxon>
        <taxon>Embryophyta</taxon>
        <taxon>Tracheophyta</taxon>
        <taxon>Spermatophyta</taxon>
        <taxon>Magnoliopsida</taxon>
        <taxon>Liliopsida</taxon>
        <taxon>Poales</taxon>
        <taxon>Poaceae</taxon>
        <taxon>BOP clade</taxon>
        <taxon>Pooideae</taxon>
        <taxon>Triticodae</taxon>
        <taxon>Triticeae</taxon>
        <taxon>Triticinae</taxon>
        <taxon>Triticum</taxon>
    </lineage>
</organism>
<dbReference type="PROSITE" id="PS01187">
    <property type="entry name" value="EGF_CA"/>
    <property type="match status" value="1"/>
</dbReference>
<keyword evidence="8" id="KW-0418">Kinase</keyword>
<evidence type="ECO:0000256" key="13">
    <source>
        <dbReference type="ARBA" id="ARBA00023180"/>
    </source>
</evidence>
<dbReference type="FunFam" id="3.30.200.20:FF:000043">
    <property type="entry name" value="Wall-associated receptor kinase 2"/>
    <property type="match status" value="1"/>
</dbReference>
<evidence type="ECO:0000256" key="3">
    <source>
        <dbReference type="ARBA" id="ARBA00022536"/>
    </source>
</evidence>
<dbReference type="EMBL" id="LT934114">
    <property type="protein sequence ID" value="VAH54306.1"/>
    <property type="molecule type" value="Genomic_DNA"/>
</dbReference>